<proteinExistence type="predicted"/>
<name>A0A1T4XMZ6_9BACT</name>
<keyword evidence="3" id="KW-1185">Reference proteome</keyword>
<keyword evidence="1" id="KW-1133">Transmembrane helix</keyword>
<dbReference type="NCBIfam" id="TIGR02598">
    <property type="entry name" value="Verru_Chthon cassette protein B"/>
    <property type="match status" value="1"/>
</dbReference>
<protein>
    <submittedName>
        <fullName evidence="2">Verru_Chthon cassette protein B</fullName>
    </submittedName>
</protein>
<dbReference type="AlphaFoldDB" id="A0A1T4XMZ6"/>
<accession>A0A1T4XMZ6</accession>
<keyword evidence="1" id="KW-0472">Membrane</keyword>
<sequence>MKIKLPLQKIRRSGFSLAEVTIATGITALALSTLLGIIPEGLKNIRDAGGLAAETRITSHLLGVVSQAEWETHTGEDLLSSSFHEKRYFFDDQGIAIEGGDPGLDLAYVAEVKIPRSDVNLSADVTAAEDDAIDPYLRRVTVKVANTGSKNFNFDRVLPMAYRQHTTLIARTGK</sequence>
<dbReference type="OrthoDB" id="195125at2"/>
<evidence type="ECO:0000256" key="1">
    <source>
        <dbReference type="SAM" id="Phobius"/>
    </source>
</evidence>
<dbReference type="STRING" id="48467.SAMN02745166_01707"/>
<dbReference type="EMBL" id="FUYE01000004">
    <property type="protein sequence ID" value="SKA90465.1"/>
    <property type="molecule type" value="Genomic_DNA"/>
</dbReference>
<dbReference type="InterPro" id="IPR019838">
    <property type="entry name" value="Verru/Chthon_B"/>
</dbReference>
<gene>
    <name evidence="2" type="ORF">SAMN02745166_01707</name>
</gene>
<reference evidence="3" key="1">
    <citation type="submission" date="2017-02" db="EMBL/GenBank/DDBJ databases">
        <authorList>
            <person name="Varghese N."/>
            <person name="Submissions S."/>
        </authorList>
    </citation>
    <scope>NUCLEOTIDE SEQUENCE [LARGE SCALE GENOMIC DNA]</scope>
    <source>
        <strain evidence="3">ATCC 700200</strain>
    </source>
</reference>
<evidence type="ECO:0000313" key="3">
    <source>
        <dbReference type="Proteomes" id="UP000190774"/>
    </source>
</evidence>
<dbReference type="RefSeq" id="WP_078812885.1">
    <property type="nucleotide sequence ID" value="NZ_FUYE01000004.1"/>
</dbReference>
<dbReference type="Proteomes" id="UP000190774">
    <property type="component" value="Unassembled WGS sequence"/>
</dbReference>
<organism evidence="2 3">
    <name type="scientific">Prosthecobacter debontii</name>
    <dbReference type="NCBI Taxonomy" id="48467"/>
    <lineage>
        <taxon>Bacteria</taxon>
        <taxon>Pseudomonadati</taxon>
        <taxon>Verrucomicrobiota</taxon>
        <taxon>Verrucomicrobiia</taxon>
        <taxon>Verrucomicrobiales</taxon>
        <taxon>Verrucomicrobiaceae</taxon>
        <taxon>Prosthecobacter</taxon>
    </lineage>
</organism>
<keyword evidence="1" id="KW-0812">Transmembrane</keyword>
<feature type="transmembrane region" description="Helical" evidence="1">
    <location>
        <begin position="20"/>
        <end position="38"/>
    </location>
</feature>
<evidence type="ECO:0000313" key="2">
    <source>
        <dbReference type="EMBL" id="SKA90465.1"/>
    </source>
</evidence>